<dbReference type="eggNOG" id="COG2153">
    <property type="taxonomic scope" value="Bacteria"/>
</dbReference>
<evidence type="ECO:0000313" key="1">
    <source>
        <dbReference type="EMBL" id="AIY18987.1"/>
    </source>
</evidence>
<dbReference type="GeneID" id="96611720"/>
<dbReference type="InterPro" id="IPR000182">
    <property type="entry name" value="GNAT_dom"/>
</dbReference>
<reference evidence="1 2" key="1">
    <citation type="journal article" date="2015" name="Genome Announc.">
        <title>Complete Genome Sequence of Steroid-Transforming Nocardioides simplex VKM Ac-2033D.</title>
        <authorList>
            <person name="Shtratnikova V.Y."/>
            <person name="Schelkunov M.I."/>
            <person name="Pekov Y.A."/>
            <person name="Fokina V.V."/>
            <person name="Logacheva M.D."/>
            <person name="Sokolov S.L."/>
            <person name="Bragin E.Y."/>
            <person name="Ashapkin V.V."/>
            <person name="Donova M.V."/>
        </authorList>
    </citation>
    <scope>NUCLEOTIDE SEQUENCE [LARGE SCALE GENOMIC DNA]</scope>
    <source>
        <strain evidence="1 2">VKM Ac-2033D</strain>
    </source>
</reference>
<name>A0A0J9X2C7_NOCSI</name>
<organism evidence="1 2">
    <name type="scientific">Nocardioides simplex</name>
    <name type="common">Arthrobacter simplex</name>
    <dbReference type="NCBI Taxonomy" id="2045"/>
    <lineage>
        <taxon>Bacteria</taxon>
        <taxon>Bacillati</taxon>
        <taxon>Actinomycetota</taxon>
        <taxon>Actinomycetes</taxon>
        <taxon>Propionibacteriales</taxon>
        <taxon>Nocardioidaceae</taxon>
        <taxon>Pimelobacter</taxon>
    </lineage>
</organism>
<dbReference type="STRING" id="2045.KR76_23405"/>
<dbReference type="Pfam" id="PF13673">
    <property type="entry name" value="Acetyltransf_10"/>
    <property type="match status" value="1"/>
</dbReference>
<dbReference type="AlphaFoldDB" id="A0A0J9X2C7"/>
<accession>A0A0J9X2C7</accession>
<dbReference type="GO" id="GO:0016747">
    <property type="term" value="F:acyltransferase activity, transferring groups other than amino-acyl groups"/>
    <property type="evidence" value="ECO:0007669"/>
    <property type="project" value="InterPro"/>
</dbReference>
<dbReference type="OrthoDB" id="9796171at2"/>
<keyword evidence="1" id="KW-0808">Transferase</keyword>
<dbReference type="EMBL" id="CP009896">
    <property type="protein sequence ID" value="AIY18987.1"/>
    <property type="molecule type" value="Genomic_DNA"/>
</dbReference>
<dbReference type="RefSeq" id="WP_038681776.1">
    <property type="nucleotide sequence ID" value="NZ_BJMC01000014.1"/>
</dbReference>
<dbReference type="Gene3D" id="3.40.630.30">
    <property type="match status" value="1"/>
</dbReference>
<dbReference type="Proteomes" id="UP000030300">
    <property type="component" value="Chromosome"/>
</dbReference>
<keyword evidence="2" id="KW-1185">Reference proteome</keyword>
<protein>
    <submittedName>
        <fullName evidence="1">GCN5 family acetyltransferase</fullName>
    </submittedName>
</protein>
<sequence>MSERLHVAAFADLDPATLYALLRLRVDVFVVEQACAYPELDGRDTEPGTRHLWLTQNDDDGAPTAYLRVLSEPDGSARIGRVVVTPAARGGGAAGRLLAAALAEVGDRPSVLDAQAHLVAFYGRHGYAATGPEYLEDGIPHVPMARLSPTGPGRSTAGAAPPTARCRG</sequence>
<dbReference type="SUPFAM" id="SSF55729">
    <property type="entry name" value="Acyl-CoA N-acyltransferases (Nat)"/>
    <property type="match status" value="1"/>
</dbReference>
<gene>
    <name evidence="1" type="ORF">KR76_23405</name>
</gene>
<evidence type="ECO:0000313" key="2">
    <source>
        <dbReference type="Proteomes" id="UP000030300"/>
    </source>
</evidence>
<dbReference type="PROSITE" id="PS51186">
    <property type="entry name" value="GNAT"/>
    <property type="match status" value="1"/>
</dbReference>
<dbReference type="InterPro" id="IPR016181">
    <property type="entry name" value="Acyl_CoA_acyltransferase"/>
</dbReference>
<proteinExistence type="predicted"/>
<dbReference type="KEGG" id="psim:KR76_23405"/>